<dbReference type="PROSITE" id="PS00658">
    <property type="entry name" value="FORK_HEAD_2"/>
    <property type="match status" value="1"/>
</dbReference>
<comment type="subcellular location">
    <subcellularLocation>
        <location evidence="1">Cytoplasm</location>
    </subcellularLocation>
    <subcellularLocation>
        <location evidence="6">Nucleus</location>
    </subcellularLocation>
</comment>
<dbReference type="Pfam" id="PF24681">
    <property type="entry name" value="Kelch_KLHDC2_KLHL20_DRC7"/>
    <property type="match status" value="1"/>
</dbReference>
<proteinExistence type="predicted"/>
<feature type="compositionally biased region" description="Low complexity" evidence="8">
    <location>
        <begin position="878"/>
        <end position="890"/>
    </location>
</feature>
<organism evidence="10">
    <name type="scientific">Amphimedon queenslandica</name>
    <name type="common">Sponge</name>
    <dbReference type="NCBI Taxonomy" id="400682"/>
    <lineage>
        <taxon>Eukaryota</taxon>
        <taxon>Metazoa</taxon>
        <taxon>Porifera</taxon>
        <taxon>Demospongiae</taxon>
        <taxon>Heteroscleromorpha</taxon>
        <taxon>Haplosclerida</taxon>
        <taxon>Niphatidae</taxon>
        <taxon>Amphimedon</taxon>
    </lineage>
</organism>
<dbReference type="InterPro" id="IPR036390">
    <property type="entry name" value="WH_DNA-bd_sf"/>
</dbReference>
<dbReference type="CDD" id="cd20032">
    <property type="entry name" value="FH_FOXO"/>
    <property type="match status" value="1"/>
</dbReference>
<dbReference type="Gene3D" id="1.10.10.10">
    <property type="entry name" value="Winged helix-like DNA-binding domain superfamily/Winged helix DNA-binding domain"/>
    <property type="match status" value="1"/>
</dbReference>
<keyword evidence="5" id="KW-0804">Transcription</keyword>
<name>A0A1X7TRC2_AMPQE</name>
<dbReference type="SMART" id="SM00339">
    <property type="entry name" value="FH"/>
    <property type="match status" value="1"/>
</dbReference>
<feature type="domain" description="Fork-head" evidence="9">
    <location>
        <begin position="899"/>
        <end position="1005"/>
    </location>
</feature>
<feature type="region of interest" description="Disordered" evidence="8">
    <location>
        <begin position="872"/>
        <end position="891"/>
    </location>
</feature>
<reference evidence="10" key="1">
    <citation type="submission" date="2017-05" db="UniProtKB">
        <authorList>
            <consortium name="EnsemblMetazoa"/>
        </authorList>
    </citation>
    <scope>IDENTIFICATION</scope>
</reference>
<feature type="region of interest" description="Disordered" evidence="8">
    <location>
        <begin position="986"/>
        <end position="1027"/>
    </location>
</feature>
<evidence type="ECO:0000256" key="4">
    <source>
        <dbReference type="ARBA" id="ARBA00023125"/>
    </source>
</evidence>
<dbReference type="PRINTS" id="PR00053">
    <property type="entry name" value="FORKHEAD"/>
</dbReference>
<dbReference type="eggNOG" id="KOG2294">
    <property type="taxonomic scope" value="Eukaryota"/>
</dbReference>
<evidence type="ECO:0000256" key="6">
    <source>
        <dbReference type="PROSITE-ProRule" id="PRU00089"/>
    </source>
</evidence>
<evidence type="ECO:0000256" key="2">
    <source>
        <dbReference type="ARBA" id="ARBA00022490"/>
    </source>
</evidence>
<dbReference type="STRING" id="400682.A0A1X7TRC2"/>
<dbReference type="GO" id="GO:0003700">
    <property type="term" value="F:DNA-binding transcription factor activity"/>
    <property type="evidence" value="ECO:0007669"/>
    <property type="project" value="InterPro"/>
</dbReference>
<feature type="compositionally biased region" description="Polar residues" evidence="8">
    <location>
        <begin position="1015"/>
        <end position="1027"/>
    </location>
</feature>
<accession>A0A1X7TRC2</accession>
<evidence type="ECO:0000256" key="5">
    <source>
        <dbReference type="ARBA" id="ARBA00023163"/>
    </source>
</evidence>
<dbReference type="GO" id="GO:0005634">
    <property type="term" value="C:nucleus"/>
    <property type="evidence" value="ECO:0007669"/>
    <property type="project" value="UniProtKB-SubCell"/>
</dbReference>
<dbReference type="PROSITE" id="PS50039">
    <property type="entry name" value="FORK_HEAD_3"/>
    <property type="match status" value="1"/>
</dbReference>
<dbReference type="PANTHER" id="PTHR45767">
    <property type="entry name" value="FORKHEAD BOX PROTEIN O"/>
    <property type="match status" value="1"/>
</dbReference>
<dbReference type="InterPro" id="IPR001766">
    <property type="entry name" value="Fork_head_dom"/>
</dbReference>
<dbReference type="InterPro" id="IPR030456">
    <property type="entry name" value="TF_fork_head_CS_2"/>
</dbReference>
<dbReference type="EnsemblMetazoa" id="Aqu2.1.17538_001">
    <property type="protein sequence ID" value="Aqu2.1.17538_001"/>
    <property type="gene ID" value="Aqu2.1.17538"/>
</dbReference>
<keyword evidence="6" id="KW-0539">Nucleus</keyword>
<dbReference type="GO" id="GO:0043565">
    <property type="term" value="F:sequence-specific DNA binding"/>
    <property type="evidence" value="ECO:0007669"/>
    <property type="project" value="InterPro"/>
</dbReference>
<evidence type="ECO:0000256" key="8">
    <source>
        <dbReference type="SAM" id="MobiDB-lite"/>
    </source>
</evidence>
<feature type="region of interest" description="Disordered" evidence="8">
    <location>
        <begin position="485"/>
        <end position="514"/>
    </location>
</feature>
<keyword evidence="2" id="KW-0963">Cytoplasm</keyword>
<dbReference type="Gene3D" id="2.120.10.80">
    <property type="entry name" value="Kelch-type beta propeller"/>
    <property type="match status" value="3"/>
</dbReference>
<feature type="DNA-binding region" description="Fork-head" evidence="6">
    <location>
        <begin position="899"/>
        <end position="1005"/>
    </location>
</feature>
<dbReference type="SUPFAM" id="SSF117281">
    <property type="entry name" value="Kelch motif"/>
    <property type="match status" value="3"/>
</dbReference>
<sequence length="2132" mass="237652">MYGGAVTDGNGGDVSTNNIYLFQLSHNTINWEYLKRGSVPNDRLRPEGRDCHASTIINGVSTSPTLVVIGGRDSKDRLLNDFWLLDTHQYGWMKIPLPDSVTGRYDHTVSSFVVGPNHVFLIIVGGNVESEKVSRGKGIMKWTDIPVSGPNITMVVELVFNDGQWSMGLVLDSPNIPLLYELILKDRRRELIGMNEYMTDKEKELRVINKHLRHGNQLLQEALCETNSLSVSSAAALMEKDEIIQILETQLQETEKQLVPLTKIKVIELEDRHDFKEKKIHLEDELVLNGEKMDVTLHEHDQFSIKETNSVGVQFDYLIPSMDNLEYLSDVQVAEKKLFLIQGDKPQLMNWEKYGLRIGVQEDSLLPSETVEAAVVALVGGQFQFPPNTVLVSAVYAVSLSKPLLKPLQLEIQHCIDLTGWPDLGGYLKFAIAPVSTASLPYQFTLVEGGEFSSNGGYGSIQREKFCLISICGCDGGGGGSTSSSSVVSSNLADPLSEPGPSMRTRNSSSSGGNNVLLQQHQLEESASTGNRSKNFLKAETYAGLVYYEEIGVEDQVTFTAAKNLNALLEFIKKEHSLARRGPHKYFRIASPDGYIELKFDAEQDEPFTGWTIKPHMKPVKFHQDEIDNFGDKNYSLPPSCPISIYSSPDAVPTLHYSVPVEGVADPVTLYIHRSRRTTQPTAAAPSSSGSDEIKSVPTKRRREGDLDIKAAKQKIKQVMIENHTDFAGLLQFSLVHVASKLFEIHIIPQEVQKSPTYDAISTCFLSILNLLDSKSDLEKHCVKYLEALSSVGGPIEFAANLLREKWTTALEGALEFEQSVKRIFLVSFTQIRVSHSLQSSIQPTSTQRYRIMSSPSSLSPQQVTDHPQLLEPHSLESQSRSSTWPSSPDSTKKMRYAWGNMSYADLITQAILSSQDKKLTLPEIYNWIVQNVPYFSDKAKSPSTSGWKNSVRHNLSLHSRFVKVRNESSGKSSWWTVNLDAKSSRGRRRSSSIVSPGKTEKQEKKKHLKKMKNTRSSSPCDSPTTTGFLQASWSPSSYTDCPSPTNSDQSATYFPIAFSPVLQQSRNTTPVSPATHSPGSSQDRFHWRAQHTTAVVGEVLYCWGGHQRELDEPHCDSPTKRKCTSAIDAFNLLSGVWSSQPTRGTPPLGIKGVSCTTINNNIYYFGGFCGHGSCYHNSLNCLNTLTLQWKELQPTSDNSVTKRGYGGMIVMGSEGEPQQLLVIGGYCPISTTTQYHHQFEYNTIMIPGVDDRLGTNEQNIYNLSNGQWIVPSVSGQCFPPTSNFIVERINHNKGIMYGGLVTDGNRDISANSIYLFQLSHNTINWEYIKPAPIPNDGLWPQGRDRHASTIISGVSTSPTLVVIGGMDDNDELVNECLLLDTNQYNWMKIPLPDSITGRFYHTVSSFFLDPNHVFLIIVGGIVKTEQKDIGGGVMKWFATPVTDPNITMVVELVFNDGQWSVGPVLNSLNIPLFYELILKERRKELIGMNEYMTVKELNESLRHDLQVARINNQSLQEALLETQSLSVSSAAALMGKEEIIQRLELRLQEIEKQLVPVTKVPVYGAKFIELEDQDIKEKQIHLEDQIIVKKEKMDVTLHEHDQFSIKGTNSVGVQFDYLIPSMDNLEYLSDVQVAEKNLFLIQGDKPQLMNWEKYGLRIGVQEDSLLPSETVEAAVVALVGGQFQFPPNTVLVSAVYAVSLSKPLLKPLQLEIQHCIDLTGQPDLGGYLKFAIAPVGTASLPYQFTLVEGGEFRTDSWYGSINGRSSVLYLSVAVMEEEEEEEVVPVLHQKFHQLILYQSLGPVSGQRTRHLLGVSNDALLQQHQLEESNSTENRSKEFLKAETYAGLVYYEEKGVEDVVTFTAAKNLNALLEFIKKEHSLAERGPHKYFCIASPDGYIELKFDAPQEKPFTGWTIEPHMKPVKFHQKEIDNFGDKNYSLPPSCLISIYSSLNAVPTLHYSVPIEGVADPVTLYIHRSQRTAHPIASAAPSGSGSDEIKSVPTKRREGGFDIKAAKQKIKQVMNENHSDFAYILESSLKEIANKLFEAKIITQQVQRSPTYDAIASSFLAIMNLLDSKSDLEKHCVKYLEALSSVGGPIEFAANLLRDKWTAALEGALEFEQSLKRVRANGK</sequence>
<feature type="region of interest" description="Disordered" evidence="8">
    <location>
        <begin position="677"/>
        <end position="703"/>
    </location>
</feature>
<dbReference type="InterPro" id="IPR036388">
    <property type="entry name" value="WH-like_DNA-bd_sf"/>
</dbReference>
<keyword evidence="3" id="KW-0805">Transcription regulation</keyword>
<dbReference type="SUPFAM" id="SSF46785">
    <property type="entry name" value="Winged helix' DNA-binding domain"/>
    <property type="match status" value="1"/>
</dbReference>
<feature type="coiled-coil region" evidence="7">
    <location>
        <begin position="1499"/>
        <end position="1554"/>
    </location>
</feature>
<feature type="compositionally biased region" description="Polar residues" evidence="8">
    <location>
        <begin position="678"/>
        <end position="691"/>
    </location>
</feature>
<keyword evidence="4 6" id="KW-0238">DNA-binding</keyword>
<dbReference type="Pfam" id="PF00250">
    <property type="entry name" value="Forkhead"/>
    <property type="match status" value="1"/>
</dbReference>
<feature type="compositionally biased region" description="Basic residues" evidence="8">
    <location>
        <begin position="1005"/>
        <end position="1014"/>
    </location>
</feature>
<dbReference type="GO" id="GO:0005737">
    <property type="term" value="C:cytoplasm"/>
    <property type="evidence" value="ECO:0007669"/>
    <property type="project" value="UniProtKB-SubCell"/>
</dbReference>
<dbReference type="OrthoDB" id="5954824at2759"/>
<protein>
    <recommendedName>
        <fullName evidence="9">Fork-head domain-containing protein</fullName>
    </recommendedName>
</protein>
<evidence type="ECO:0000313" key="10">
    <source>
        <dbReference type="EnsemblMetazoa" id="Aqu2.1.17538_001"/>
    </source>
</evidence>
<evidence type="ECO:0000256" key="1">
    <source>
        <dbReference type="ARBA" id="ARBA00004496"/>
    </source>
</evidence>
<dbReference type="InterPro" id="IPR015915">
    <property type="entry name" value="Kelch-typ_b-propeller"/>
</dbReference>
<evidence type="ECO:0000256" key="3">
    <source>
        <dbReference type="ARBA" id="ARBA00023015"/>
    </source>
</evidence>
<dbReference type="InParanoid" id="A0A1X7TRC2"/>
<evidence type="ECO:0000256" key="7">
    <source>
        <dbReference type="SAM" id="Coils"/>
    </source>
</evidence>
<keyword evidence="7" id="KW-0175">Coiled coil</keyword>
<evidence type="ECO:0000259" key="9">
    <source>
        <dbReference type="PROSITE" id="PS50039"/>
    </source>
</evidence>